<dbReference type="Proteomes" id="UP000695000">
    <property type="component" value="Unplaced"/>
</dbReference>
<sequence length="226" mass="25018">MKMHMFRRGMIFVTFFGSCIAIALLVASLGTKHWVDAAAKRTLNPADSNGRINYGLFSGKKELNVAYGWRSYEIDVLHLLKYEPDFLIYGFWIGTVTCVCAALLFSDLAAVFAAVNAATTSSCFSGTAGLYLWNILSLLCNIGAIGLWMAQYYLKIQSNVLSLEDRDNSWTSDGMAELGYSFWFVVGAAVANFLDIIVIHIANSDKKVDPIIPMMEEKTNGAIMLY</sequence>
<dbReference type="Pfam" id="PF25807">
    <property type="entry name" value="Clarin-2"/>
    <property type="match status" value="1"/>
</dbReference>
<evidence type="ECO:0000256" key="6">
    <source>
        <dbReference type="SAM" id="Phobius"/>
    </source>
</evidence>
<feature type="transmembrane region" description="Helical" evidence="6">
    <location>
        <begin position="180"/>
        <end position="202"/>
    </location>
</feature>
<reference evidence="8" key="1">
    <citation type="submission" date="2025-08" db="UniProtKB">
        <authorList>
            <consortium name="RefSeq"/>
        </authorList>
    </citation>
    <scope>IDENTIFICATION</scope>
    <source>
        <tissue evidence="8">Whole Larva</tissue>
    </source>
</reference>
<dbReference type="InterPro" id="IPR026748">
    <property type="entry name" value="Clarin"/>
</dbReference>
<dbReference type="PANTHER" id="PTHR31548">
    <property type="entry name" value="CLARIN"/>
    <property type="match status" value="1"/>
</dbReference>
<evidence type="ECO:0000256" key="5">
    <source>
        <dbReference type="ARBA" id="ARBA00023136"/>
    </source>
</evidence>
<keyword evidence="3 6" id="KW-0812">Transmembrane</keyword>
<feature type="transmembrane region" description="Helical" evidence="6">
    <location>
        <begin position="130"/>
        <end position="154"/>
    </location>
</feature>
<accession>A0ABM1MRB4</accession>
<evidence type="ECO:0000256" key="3">
    <source>
        <dbReference type="ARBA" id="ARBA00022692"/>
    </source>
</evidence>
<dbReference type="GeneID" id="108563063"/>
<keyword evidence="4 6" id="KW-1133">Transmembrane helix</keyword>
<comment type="similarity">
    <text evidence="2">Belongs to the clarin family.</text>
</comment>
<name>A0ABM1MRB4_NICVS</name>
<evidence type="ECO:0000313" key="8">
    <source>
        <dbReference type="RefSeq" id="XP_017777114.1"/>
    </source>
</evidence>
<comment type="subcellular location">
    <subcellularLocation>
        <location evidence="1">Membrane</location>
        <topology evidence="1">Multi-pass membrane protein</topology>
    </subcellularLocation>
</comment>
<dbReference type="RefSeq" id="XP_017777114.1">
    <property type="nucleotide sequence ID" value="XM_017921625.1"/>
</dbReference>
<gene>
    <name evidence="8" type="primary">LOC108563063</name>
</gene>
<keyword evidence="7" id="KW-1185">Reference proteome</keyword>
<feature type="transmembrane region" description="Helical" evidence="6">
    <location>
        <begin position="86"/>
        <end position="118"/>
    </location>
</feature>
<evidence type="ECO:0000256" key="2">
    <source>
        <dbReference type="ARBA" id="ARBA00005787"/>
    </source>
</evidence>
<organism evidence="7 8">
    <name type="scientific">Nicrophorus vespilloides</name>
    <name type="common">Boreal carrion beetle</name>
    <dbReference type="NCBI Taxonomy" id="110193"/>
    <lineage>
        <taxon>Eukaryota</taxon>
        <taxon>Metazoa</taxon>
        <taxon>Ecdysozoa</taxon>
        <taxon>Arthropoda</taxon>
        <taxon>Hexapoda</taxon>
        <taxon>Insecta</taxon>
        <taxon>Pterygota</taxon>
        <taxon>Neoptera</taxon>
        <taxon>Endopterygota</taxon>
        <taxon>Coleoptera</taxon>
        <taxon>Polyphaga</taxon>
        <taxon>Staphyliniformia</taxon>
        <taxon>Silphidae</taxon>
        <taxon>Nicrophorinae</taxon>
        <taxon>Nicrophorus</taxon>
    </lineage>
</organism>
<dbReference type="Gene3D" id="1.20.140.150">
    <property type="match status" value="1"/>
</dbReference>
<protein>
    <submittedName>
        <fullName evidence="8">Clarin-3</fullName>
    </submittedName>
</protein>
<evidence type="ECO:0000256" key="4">
    <source>
        <dbReference type="ARBA" id="ARBA00022989"/>
    </source>
</evidence>
<keyword evidence="5 6" id="KW-0472">Membrane</keyword>
<proteinExistence type="inferred from homology"/>
<evidence type="ECO:0000313" key="7">
    <source>
        <dbReference type="Proteomes" id="UP000695000"/>
    </source>
</evidence>
<dbReference type="PROSITE" id="PS51257">
    <property type="entry name" value="PROKAR_LIPOPROTEIN"/>
    <property type="match status" value="1"/>
</dbReference>
<evidence type="ECO:0000256" key="1">
    <source>
        <dbReference type="ARBA" id="ARBA00004141"/>
    </source>
</evidence>
<dbReference type="PANTHER" id="PTHR31548:SF1">
    <property type="entry name" value="LD47387P"/>
    <property type="match status" value="1"/>
</dbReference>